<keyword evidence="3" id="KW-1185">Reference proteome</keyword>
<comment type="caution">
    <text evidence="2">The sequence shown here is derived from an EMBL/GenBank/DDBJ whole genome shotgun (WGS) entry which is preliminary data.</text>
</comment>
<feature type="domain" description="HD-GYP" evidence="1">
    <location>
        <begin position="37"/>
        <end position="229"/>
    </location>
</feature>
<sequence>MIFARIFRAIFMPIFTTEVSFLKNLMLYRPHAPQWLNEMLKYQGQNQLAVQMLAWHETLYHHAIATAGYAEAVGRELGFTGEELDLLTQGAFFHDCGKSHWPKILVDKAGLDDNDRKLVQAHPVAGEYYLREHWPDAPELVCRIVKEHHERADGSGYPCGLKGGEIHPLSLIVGAVEVFTALLEHRPYRDKSFTRAEALMELERQGFSGDVVAALAGMKIMAVGRVVGG</sequence>
<dbReference type="InterPro" id="IPR006675">
    <property type="entry name" value="HDIG_dom"/>
</dbReference>
<dbReference type="Gene3D" id="1.10.3210.10">
    <property type="entry name" value="Hypothetical protein af1432"/>
    <property type="match status" value="1"/>
</dbReference>
<dbReference type="SUPFAM" id="SSF109604">
    <property type="entry name" value="HD-domain/PDEase-like"/>
    <property type="match status" value="1"/>
</dbReference>
<accession>A0A1B7LFZ2</accession>
<dbReference type="Proteomes" id="UP000078532">
    <property type="component" value="Unassembled WGS sequence"/>
</dbReference>
<gene>
    <name evidence="2" type="ORF">A6M21_07480</name>
</gene>
<dbReference type="SMART" id="SM00471">
    <property type="entry name" value="HDc"/>
    <property type="match status" value="1"/>
</dbReference>
<dbReference type="Pfam" id="PF13487">
    <property type="entry name" value="HD_5"/>
    <property type="match status" value="1"/>
</dbReference>
<name>A0A1B7LFZ2_9FIRM</name>
<dbReference type="InterPro" id="IPR037522">
    <property type="entry name" value="HD_GYP_dom"/>
</dbReference>
<dbReference type="STRING" id="1838280.A6M21_07480"/>
<evidence type="ECO:0000259" key="1">
    <source>
        <dbReference type="PROSITE" id="PS51832"/>
    </source>
</evidence>
<dbReference type="InterPro" id="IPR003607">
    <property type="entry name" value="HD/PDEase_dom"/>
</dbReference>
<dbReference type="EMBL" id="LYVF01000099">
    <property type="protein sequence ID" value="OAT83670.1"/>
    <property type="molecule type" value="Genomic_DNA"/>
</dbReference>
<protein>
    <recommendedName>
        <fullName evidence="1">HD-GYP domain-containing protein</fullName>
    </recommendedName>
</protein>
<dbReference type="CDD" id="cd00077">
    <property type="entry name" value="HDc"/>
    <property type="match status" value="1"/>
</dbReference>
<organism evidence="2 3">
    <name type="scientific">Desulfotomaculum copahuensis</name>
    <dbReference type="NCBI Taxonomy" id="1838280"/>
    <lineage>
        <taxon>Bacteria</taxon>
        <taxon>Bacillati</taxon>
        <taxon>Bacillota</taxon>
        <taxon>Clostridia</taxon>
        <taxon>Eubacteriales</taxon>
        <taxon>Desulfotomaculaceae</taxon>
        <taxon>Desulfotomaculum</taxon>
    </lineage>
</organism>
<proteinExistence type="predicted"/>
<dbReference type="PROSITE" id="PS51832">
    <property type="entry name" value="HD_GYP"/>
    <property type="match status" value="1"/>
</dbReference>
<evidence type="ECO:0000313" key="2">
    <source>
        <dbReference type="EMBL" id="OAT83670.1"/>
    </source>
</evidence>
<reference evidence="2 3" key="1">
    <citation type="submission" date="2016-04" db="EMBL/GenBank/DDBJ databases">
        <authorList>
            <person name="Evans L.H."/>
            <person name="Alamgir A."/>
            <person name="Owens N."/>
            <person name="Weber N.D."/>
            <person name="Virtaneva K."/>
            <person name="Barbian K."/>
            <person name="Babar A."/>
            <person name="Rosenke K."/>
        </authorList>
    </citation>
    <scope>NUCLEOTIDE SEQUENCE [LARGE SCALE GENOMIC DNA]</scope>
    <source>
        <strain evidence="2 3">LMa1</strain>
    </source>
</reference>
<dbReference type="PANTHER" id="PTHR43155">
    <property type="entry name" value="CYCLIC DI-GMP PHOSPHODIESTERASE PA4108-RELATED"/>
    <property type="match status" value="1"/>
</dbReference>
<dbReference type="AlphaFoldDB" id="A0A1B7LFZ2"/>
<dbReference type="PANTHER" id="PTHR43155:SF2">
    <property type="entry name" value="CYCLIC DI-GMP PHOSPHODIESTERASE PA4108"/>
    <property type="match status" value="1"/>
</dbReference>
<dbReference type="NCBIfam" id="TIGR00277">
    <property type="entry name" value="HDIG"/>
    <property type="match status" value="1"/>
</dbReference>
<evidence type="ECO:0000313" key="3">
    <source>
        <dbReference type="Proteomes" id="UP000078532"/>
    </source>
</evidence>